<dbReference type="Pfam" id="PF13561">
    <property type="entry name" value="adh_short_C2"/>
    <property type="match status" value="1"/>
</dbReference>
<dbReference type="AlphaFoldDB" id="A0A6A6F8W5"/>
<gene>
    <name evidence="4" type="ORF">CERZMDRAFT_113593</name>
</gene>
<dbReference type="Gene3D" id="3.40.50.720">
    <property type="entry name" value="NAD(P)-binding Rossmann-like Domain"/>
    <property type="match status" value="1"/>
</dbReference>
<dbReference type="PROSITE" id="PS00061">
    <property type="entry name" value="ADH_SHORT"/>
    <property type="match status" value="1"/>
</dbReference>
<dbReference type="CDD" id="cd05233">
    <property type="entry name" value="SDR_c"/>
    <property type="match status" value="1"/>
</dbReference>
<keyword evidence="3" id="KW-0560">Oxidoreductase</keyword>
<evidence type="ECO:0000256" key="1">
    <source>
        <dbReference type="ARBA" id="ARBA00006484"/>
    </source>
</evidence>
<dbReference type="FunFam" id="3.40.50.720:FF:000084">
    <property type="entry name" value="Short-chain dehydrogenase reductase"/>
    <property type="match status" value="1"/>
</dbReference>
<proteinExistence type="inferred from homology"/>
<dbReference type="PRINTS" id="PR00081">
    <property type="entry name" value="GDHRDH"/>
</dbReference>
<evidence type="ECO:0000313" key="4">
    <source>
        <dbReference type="EMBL" id="KAF2209832.1"/>
    </source>
</evidence>
<dbReference type="EMBL" id="ML992684">
    <property type="protein sequence ID" value="KAF2209832.1"/>
    <property type="molecule type" value="Genomic_DNA"/>
</dbReference>
<dbReference type="InterPro" id="IPR002347">
    <property type="entry name" value="SDR_fam"/>
</dbReference>
<organism evidence="4 5">
    <name type="scientific">Cercospora zeae-maydis SCOH1-5</name>
    <dbReference type="NCBI Taxonomy" id="717836"/>
    <lineage>
        <taxon>Eukaryota</taxon>
        <taxon>Fungi</taxon>
        <taxon>Dikarya</taxon>
        <taxon>Ascomycota</taxon>
        <taxon>Pezizomycotina</taxon>
        <taxon>Dothideomycetes</taxon>
        <taxon>Dothideomycetidae</taxon>
        <taxon>Mycosphaerellales</taxon>
        <taxon>Mycosphaerellaceae</taxon>
        <taxon>Cercospora</taxon>
    </lineage>
</organism>
<accession>A0A6A6F8W5</accession>
<evidence type="ECO:0000256" key="2">
    <source>
        <dbReference type="ARBA" id="ARBA00022857"/>
    </source>
</evidence>
<dbReference type="GO" id="GO:0016491">
    <property type="term" value="F:oxidoreductase activity"/>
    <property type="evidence" value="ECO:0007669"/>
    <property type="project" value="UniProtKB-KW"/>
</dbReference>
<keyword evidence="5" id="KW-1185">Reference proteome</keyword>
<keyword evidence="2" id="KW-0521">NADP</keyword>
<dbReference type="InterPro" id="IPR036291">
    <property type="entry name" value="NAD(P)-bd_dom_sf"/>
</dbReference>
<dbReference type="PANTHER" id="PTHR24321:SF8">
    <property type="entry name" value="ESTRADIOL 17-BETA-DEHYDROGENASE 8-RELATED"/>
    <property type="match status" value="1"/>
</dbReference>
<protein>
    <submittedName>
        <fullName evidence="4">Uncharacterized protein</fullName>
    </submittedName>
</protein>
<dbReference type="PANTHER" id="PTHR24321">
    <property type="entry name" value="DEHYDROGENASES, SHORT CHAIN"/>
    <property type="match status" value="1"/>
</dbReference>
<dbReference type="SUPFAM" id="SSF51735">
    <property type="entry name" value="NAD(P)-binding Rossmann-fold domains"/>
    <property type="match status" value="1"/>
</dbReference>
<dbReference type="InterPro" id="IPR020904">
    <property type="entry name" value="Sc_DH/Rdtase_CS"/>
</dbReference>
<dbReference type="OrthoDB" id="1669814at2759"/>
<sequence length="229" mass="24016">MAFQGKVLAQKGASISLADTNATLLAKVESDFKAQGVPVLTTVLDVQSRQDVEQWIASTLKEFCRLDCAANIAGIVGKQLGHANLTEVDDDDWNLVMGVNVTGVLNCLRAEMKVISEGGSVVNVSSEKGVRGGAKAGAYCTSKHAVIGMSKCAALEGGPRKVRVNVVAPGGTWTPLMRSVVGDVHPPAQNALQRHGEADEVANLIVWLLGDQSSFITGAVHHVDGGLFC</sequence>
<comment type="similarity">
    <text evidence="1">Belongs to the short-chain dehydrogenases/reductases (SDR) family.</text>
</comment>
<evidence type="ECO:0000313" key="5">
    <source>
        <dbReference type="Proteomes" id="UP000799539"/>
    </source>
</evidence>
<evidence type="ECO:0000256" key="3">
    <source>
        <dbReference type="ARBA" id="ARBA00023002"/>
    </source>
</evidence>
<dbReference type="Proteomes" id="UP000799539">
    <property type="component" value="Unassembled WGS sequence"/>
</dbReference>
<name>A0A6A6F8W5_9PEZI</name>
<dbReference type="PRINTS" id="PR00080">
    <property type="entry name" value="SDRFAMILY"/>
</dbReference>
<reference evidence="4" key="1">
    <citation type="journal article" date="2020" name="Stud. Mycol.">
        <title>101 Dothideomycetes genomes: a test case for predicting lifestyles and emergence of pathogens.</title>
        <authorList>
            <person name="Haridas S."/>
            <person name="Albert R."/>
            <person name="Binder M."/>
            <person name="Bloem J."/>
            <person name="Labutti K."/>
            <person name="Salamov A."/>
            <person name="Andreopoulos B."/>
            <person name="Baker S."/>
            <person name="Barry K."/>
            <person name="Bills G."/>
            <person name="Bluhm B."/>
            <person name="Cannon C."/>
            <person name="Castanera R."/>
            <person name="Culley D."/>
            <person name="Daum C."/>
            <person name="Ezra D."/>
            <person name="Gonzalez J."/>
            <person name="Henrissat B."/>
            <person name="Kuo A."/>
            <person name="Liang C."/>
            <person name="Lipzen A."/>
            <person name="Lutzoni F."/>
            <person name="Magnuson J."/>
            <person name="Mondo S."/>
            <person name="Nolan M."/>
            <person name="Ohm R."/>
            <person name="Pangilinan J."/>
            <person name="Park H.-J."/>
            <person name="Ramirez L."/>
            <person name="Alfaro M."/>
            <person name="Sun H."/>
            <person name="Tritt A."/>
            <person name="Yoshinaga Y."/>
            <person name="Zwiers L.-H."/>
            <person name="Turgeon B."/>
            <person name="Goodwin S."/>
            <person name="Spatafora J."/>
            <person name="Crous P."/>
            <person name="Grigoriev I."/>
        </authorList>
    </citation>
    <scope>NUCLEOTIDE SEQUENCE</scope>
    <source>
        <strain evidence="4">SCOH1-5</strain>
    </source>
</reference>